<evidence type="ECO:0000313" key="2">
    <source>
        <dbReference type="Proteomes" id="UP000217790"/>
    </source>
</evidence>
<gene>
    <name evidence="1" type="ORF">ARMGADRAFT_1040174</name>
</gene>
<name>A0A2H3CW00_ARMGA</name>
<keyword evidence="2" id="KW-1185">Reference proteome</keyword>
<dbReference type="AlphaFoldDB" id="A0A2H3CW00"/>
<accession>A0A2H3CW00</accession>
<proteinExistence type="predicted"/>
<dbReference type="EMBL" id="KZ293749">
    <property type="protein sequence ID" value="PBK80283.1"/>
    <property type="molecule type" value="Genomic_DNA"/>
</dbReference>
<dbReference type="InParanoid" id="A0A2H3CW00"/>
<reference evidence="2" key="1">
    <citation type="journal article" date="2017" name="Nat. Ecol. Evol.">
        <title>Genome expansion and lineage-specific genetic innovations in the forest pathogenic fungi Armillaria.</title>
        <authorList>
            <person name="Sipos G."/>
            <person name="Prasanna A.N."/>
            <person name="Walter M.C."/>
            <person name="O'Connor E."/>
            <person name="Balint B."/>
            <person name="Krizsan K."/>
            <person name="Kiss B."/>
            <person name="Hess J."/>
            <person name="Varga T."/>
            <person name="Slot J."/>
            <person name="Riley R."/>
            <person name="Boka B."/>
            <person name="Rigling D."/>
            <person name="Barry K."/>
            <person name="Lee J."/>
            <person name="Mihaltcheva S."/>
            <person name="LaButti K."/>
            <person name="Lipzen A."/>
            <person name="Waldron R."/>
            <person name="Moloney N.M."/>
            <person name="Sperisen C."/>
            <person name="Kredics L."/>
            <person name="Vagvoelgyi C."/>
            <person name="Patrignani A."/>
            <person name="Fitzpatrick D."/>
            <person name="Nagy I."/>
            <person name="Doyle S."/>
            <person name="Anderson J.B."/>
            <person name="Grigoriev I.V."/>
            <person name="Gueldener U."/>
            <person name="Muensterkoetter M."/>
            <person name="Nagy L.G."/>
        </authorList>
    </citation>
    <scope>NUCLEOTIDE SEQUENCE [LARGE SCALE GENOMIC DNA]</scope>
    <source>
        <strain evidence="2">Ar21-2</strain>
    </source>
</reference>
<protein>
    <submittedName>
        <fullName evidence="1">Uncharacterized protein</fullName>
    </submittedName>
</protein>
<organism evidence="1 2">
    <name type="scientific">Armillaria gallica</name>
    <name type="common">Bulbous honey fungus</name>
    <name type="synonym">Armillaria bulbosa</name>
    <dbReference type="NCBI Taxonomy" id="47427"/>
    <lineage>
        <taxon>Eukaryota</taxon>
        <taxon>Fungi</taxon>
        <taxon>Dikarya</taxon>
        <taxon>Basidiomycota</taxon>
        <taxon>Agaricomycotina</taxon>
        <taxon>Agaricomycetes</taxon>
        <taxon>Agaricomycetidae</taxon>
        <taxon>Agaricales</taxon>
        <taxon>Marasmiineae</taxon>
        <taxon>Physalacriaceae</taxon>
        <taxon>Armillaria</taxon>
    </lineage>
</organism>
<sequence>MSSEGQVQDGSTETDVSGLLKAALRLQPLRKELHILPLYGTKQRDRDDGIRGVGKWSRTYRGRTPSVPRGHIFLRGTYIGVDEDWHIHNERQPYDLVVVATFQNTACTFLFFRRLRSNPGQDNANSCNEFLIVTPPIENSELFGPLRNTMTVCRGLLEDCRQSIITVRRLEFVE</sequence>
<dbReference type="Proteomes" id="UP000217790">
    <property type="component" value="Unassembled WGS sequence"/>
</dbReference>
<evidence type="ECO:0000313" key="1">
    <source>
        <dbReference type="EMBL" id="PBK80283.1"/>
    </source>
</evidence>